<evidence type="ECO:0000313" key="2">
    <source>
        <dbReference type="Proteomes" id="UP000323567"/>
    </source>
</evidence>
<comment type="caution">
    <text evidence="1">The sequence shown here is derived from an EMBL/GenBank/DDBJ whole genome shotgun (WGS) entry which is preliminary data.</text>
</comment>
<sequence>MENLNDMFDLNNLIGRLRRIENDPAAQFEDIEDAFNDMIGQPIVAPIITMPAGILVLRARQVKSFNEVQSEEQISYLPQQLCEKFGRANMPDNPLFYGVLVNRDNEEEIPRLTNSIILSLFEACPFFRGPMIDEEYRAVVGCWESYKPLDGLTIINPDLRENRSGINRQVANGLSNFLAEIEELRRAGADFYSDDEIINFQRYMHHKFTDNVNADREYWIPAKFTFDVLVQPIIDGIFYESSQGRVDDRLKDCISVALKPQSVDTKLHFLGVYDVLIKNDGEKVTISAPIFRNL</sequence>
<dbReference type="EMBL" id="VVXK01000029">
    <property type="protein sequence ID" value="KAA2365957.1"/>
    <property type="molecule type" value="Genomic_DNA"/>
</dbReference>
<name>A0A5B3FXE1_9BACT</name>
<reference evidence="1 2" key="1">
    <citation type="journal article" date="2019" name="Nat. Med.">
        <title>A library of human gut bacterial isolates paired with longitudinal multiomics data enables mechanistic microbiome research.</title>
        <authorList>
            <person name="Poyet M."/>
            <person name="Groussin M."/>
            <person name="Gibbons S.M."/>
            <person name="Avila-Pacheco J."/>
            <person name="Jiang X."/>
            <person name="Kearney S.M."/>
            <person name="Perrotta A.R."/>
            <person name="Berdy B."/>
            <person name="Zhao S."/>
            <person name="Lieberman T.D."/>
            <person name="Swanson P.K."/>
            <person name="Smith M."/>
            <person name="Roesemann S."/>
            <person name="Alexander J.E."/>
            <person name="Rich S.A."/>
            <person name="Livny J."/>
            <person name="Vlamakis H."/>
            <person name="Clish C."/>
            <person name="Bullock K."/>
            <person name="Deik A."/>
            <person name="Scott J."/>
            <person name="Pierce K.A."/>
            <person name="Xavier R.J."/>
            <person name="Alm E.J."/>
        </authorList>
    </citation>
    <scope>NUCLEOTIDE SEQUENCE [LARGE SCALE GENOMIC DNA]</scope>
    <source>
        <strain evidence="1 2">BIOML-A2</strain>
    </source>
</reference>
<dbReference type="Proteomes" id="UP000323567">
    <property type="component" value="Unassembled WGS sequence"/>
</dbReference>
<protein>
    <submittedName>
        <fullName evidence="1">Uncharacterized protein</fullName>
    </submittedName>
</protein>
<dbReference type="AlphaFoldDB" id="A0A5B3FXE1"/>
<proteinExistence type="predicted"/>
<evidence type="ECO:0000313" key="1">
    <source>
        <dbReference type="EMBL" id="KAA2365957.1"/>
    </source>
</evidence>
<organism evidence="1 2">
    <name type="scientific">Alistipes shahii</name>
    <dbReference type="NCBI Taxonomy" id="328814"/>
    <lineage>
        <taxon>Bacteria</taxon>
        <taxon>Pseudomonadati</taxon>
        <taxon>Bacteroidota</taxon>
        <taxon>Bacteroidia</taxon>
        <taxon>Bacteroidales</taxon>
        <taxon>Rikenellaceae</taxon>
        <taxon>Alistipes</taxon>
    </lineage>
</organism>
<accession>A0A5B3FXE1</accession>
<gene>
    <name evidence="1" type="ORF">F2Y13_14160</name>
</gene>